<name>A0A8J3UTX8_9ACTN</name>
<dbReference type="Proteomes" id="UP000644610">
    <property type="component" value="Unassembled WGS sequence"/>
</dbReference>
<evidence type="ECO:0000256" key="1">
    <source>
        <dbReference type="SAM" id="Phobius"/>
    </source>
</evidence>
<sequence length="66" mass="7355">MPRTARPHPVAEAIEAVISWPFTVGMGLLMAARKIWQTRLPRFVRIVALVVLVPPGVLFVFIAFAE</sequence>
<keyword evidence="1" id="KW-1133">Transmembrane helix</keyword>
<proteinExistence type="predicted"/>
<reference evidence="2" key="1">
    <citation type="submission" date="2021-01" db="EMBL/GenBank/DDBJ databases">
        <title>Whole genome shotgun sequence of Planotetraspora silvatica NBRC 100141.</title>
        <authorList>
            <person name="Komaki H."/>
            <person name="Tamura T."/>
        </authorList>
    </citation>
    <scope>NUCLEOTIDE SEQUENCE</scope>
    <source>
        <strain evidence="2">NBRC 100141</strain>
    </source>
</reference>
<keyword evidence="3" id="KW-1185">Reference proteome</keyword>
<dbReference type="EMBL" id="BOOQ01000041">
    <property type="protein sequence ID" value="GII49426.1"/>
    <property type="molecule type" value="Genomic_DNA"/>
</dbReference>
<evidence type="ECO:0000313" key="3">
    <source>
        <dbReference type="Proteomes" id="UP000644610"/>
    </source>
</evidence>
<accession>A0A8J3UTX8</accession>
<dbReference type="AlphaFoldDB" id="A0A8J3UTX8"/>
<evidence type="ECO:0000313" key="2">
    <source>
        <dbReference type="EMBL" id="GII49426.1"/>
    </source>
</evidence>
<protein>
    <submittedName>
        <fullName evidence="2">Uncharacterized protein</fullName>
    </submittedName>
</protein>
<organism evidence="2 3">
    <name type="scientific">Planotetraspora silvatica</name>
    <dbReference type="NCBI Taxonomy" id="234614"/>
    <lineage>
        <taxon>Bacteria</taxon>
        <taxon>Bacillati</taxon>
        <taxon>Actinomycetota</taxon>
        <taxon>Actinomycetes</taxon>
        <taxon>Streptosporangiales</taxon>
        <taxon>Streptosporangiaceae</taxon>
        <taxon>Planotetraspora</taxon>
    </lineage>
</organism>
<comment type="caution">
    <text evidence="2">The sequence shown here is derived from an EMBL/GenBank/DDBJ whole genome shotgun (WGS) entry which is preliminary data.</text>
</comment>
<feature type="transmembrane region" description="Helical" evidence="1">
    <location>
        <begin position="43"/>
        <end position="65"/>
    </location>
</feature>
<keyword evidence="1" id="KW-0812">Transmembrane</keyword>
<keyword evidence="1" id="KW-0472">Membrane</keyword>
<gene>
    <name evidence="2" type="ORF">Psi02_58500</name>
</gene>